<comment type="caution">
    <text evidence="1">The sequence shown here is derived from an EMBL/GenBank/DDBJ whole genome shotgun (WGS) entry which is preliminary data.</text>
</comment>
<gene>
    <name evidence="1" type="ORF">GCM10010989_03150</name>
</gene>
<proteinExistence type="predicted"/>
<reference evidence="1 2" key="1">
    <citation type="journal article" date="2014" name="Int. J. Syst. Evol. Microbiol.">
        <title>Complete genome sequence of Corynebacterium casei LMG S-19264T (=DSM 44701T), isolated from a smear-ripened cheese.</title>
        <authorList>
            <consortium name="US DOE Joint Genome Institute (JGI-PGF)"/>
            <person name="Walter F."/>
            <person name="Albersmeier A."/>
            <person name="Kalinowski J."/>
            <person name="Ruckert C."/>
        </authorList>
    </citation>
    <scope>NUCLEOTIDE SEQUENCE [LARGE SCALE GENOMIC DNA]</scope>
    <source>
        <strain evidence="1 2">CGMCC 1.15358</strain>
    </source>
</reference>
<evidence type="ECO:0000313" key="2">
    <source>
        <dbReference type="Proteomes" id="UP000598997"/>
    </source>
</evidence>
<dbReference type="AlphaFoldDB" id="A0A917DEW3"/>
<keyword evidence="2" id="KW-1185">Reference proteome</keyword>
<dbReference type="RefSeq" id="WP_156521775.1">
    <property type="nucleotide sequence ID" value="NZ_BMIO01000001.1"/>
</dbReference>
<evidence type="ECO:0000313" key="1">
    <source>
        <dbReference type="EMBL" id="GGD32486.1"/>
    </source>
</evidence>
<organism evidence="1 2">
    <name type="scientific">Croceicoccus pelagius</name>
    <dbReference type="NCBI Taxonomy" id="1703341"/>
    <lineage>
        <taxon>Bacteria</taxon>
        <taxon>Pseudomonadati</taxon>
        <taxon>Pseudomonadota</taxon>
        <taxon>Alphaproteobacteria</taxon>
        <taxon>Sphingomonadales</taxon>
        <taxon>Erythrobacteraceae</taxon>
        <taxon>Croceicoccus</taxon>
    </lineage>
</organism>
<sequence length="55" mass="6331">MRHALANSQQEKIALQNVLARAADQIDQLVESDCHEIEKDKAARTARRLRRFSEV</sequence>
<dbReference type="Proteomes" id="UP000598997">
    <property type="component" value="Unassembled WGS sequence"/>
</dbReference>
<accession>A0A917DEW3</accession>
<name>A0A917DEW3_9SPHN</name>
<dbReference type="EMBL" id="BMIO01000001">
    <property type="protein sequence ID" value="GGD32486.1"/>
    <property type="molecule type" value="Genomic_DNA"/>
</dbReference>
<dbReference type="OrthoDB" id="7411176at2"/>
<protein>
    <submittedName>
        <fullName evidence="1">Uncharacterized protein</fullName>
    </submittedName>
</protein>